<dbReference type="PANTHER" id="PTHR15710">
    <property type="entry name" value="E3 UBIQUITIN-PROTEIN LIGASE PRAJA"/>
    <property type="match status" value="1"/>
</dbReference>
<accession>A0A8X8WQJ1</accession>
<dbReference type="InterPro" id="IPR013083">
    <property type="entry name" value="Znf_RING/FYVE/PHD"/>
</dbReference>
<evidence type="ECO:0000256" key="2">
    <source>
        <dbReference type="ARBA" id="ARBA00012483"/>
    </source>
</evidence>
<dbReference type="InterPro" id="IPR001841">
    <property type="entry name" value="Znf_RING"/>
</dbReference>
<keyword evidence="9" id="KW-1185">Reference proteome</keyword>
<dbReference type="EC" id="2.3.2.27" evidence="2"/>
<dbReference type="PANTHER" id="PTHR15710:SF196">
    <property type="entry name" value="F6A14.12 PROTEIN-RELATED"/>
    <property type="match status" value="1"/>
</dbReference>
<evidence type="ECO:0000256" key="5">
    <source>
        <dbReference type="ARBA" id="ARBA00022833"/>
    </source>
</evidence>
<sequence>MDSGAAVQSLPFFSSHNTTYLAAHVIARERKSFSCDDVEEAVGKLIHDNLQSVKRNKVRYRNSRDYGFVCRPVTELVWKEVRKIRIKYVELKVDLNVRTVYSYAYVFAMPMPMPTRRLGMSTLGFGLMEFCSGVAAADCCSICLMEISSAATLRMPCRHLFHADCIVTWLRKSHYCPLCRYRMPRDKF</sequence>
<dbReference type="InterPro" id="IPR011016">
    <property type="entry name" value="Znf_RING-CH"/>
</dbReference>
<evidence type="ECO:0000256" key="6">
    <source>
        <dbReference type="PROSITE-ProRule" id="PRU00175"/>
    </source>
</evidence>
<dbReference type="AlphaFoldDB" id="A0A8X8WQJ1"/>
<dbReference type="GO" id="GO:0005737">
    <property type="term" value="C:cytoplasm"/>
    <property type="evidence" value="ECO:0007669"/>
    <property type="project" value="TreeGrafter"/>
</dbReference>
<comment type="caution">
    <text evidence="8">The sequence shown here is derived from an EMBL/GenBank/DDBJ whole genome shotgun (WGS) entry which is preliminary data.</text>
</comment>
<protein>
    <recommendedName>
        <fullName evidence="2">RING-type E3 ubiquitin transferase</fullName>
        <ecNumber evidence="2">2.3.2.27</ecNumber>
    </recommendedName>
</protein>
<feature type="domain" description="RING-type" evidence="7">
    <location>
        <begin position="140"/>
        <end position="180"/>
    </location>
</feature>
<dbReference type="Gene3D" id="3.30.40.10">
    <property type="entry name" value="Zinc/RING finger domain, C3HC4 (zinc finger)"/>
    <property type="match status" value="1"/>
</dbReference>
<reference evidence="8" key="2">
    <citation type="submission" date="2020-08" db="EMBL/GenBank/DDBJ databases">
        <title>Plant Genome Project.</title>
        <authorList>
            <person name="Zhang R.-G."/>
        </authorList>
    </citation>
    <scope>NUCLEOTIDE SEQUENCE</scope>
    <source>
        <strain evidence="8">Huo1</strain>
        <tissue evidence="8">Leaf</tissue>
    </source>
</reference>
<proteinExistence type="predicted"/>
<keyword evidence="4 6" id="KW-0863">Zinc-finger</keyword>
<evidence type="ECO:0000313" key="9">
    <source>
        <dbReference type="Proteomes" id="UP000298416"/>
    </source>
</evidence>
<keyword evidence="3" id="KW-0479">Metal-binding</keyword>
<dbReference type="SUPFAM" id="SSF57850">
    <property type="entry name" value="RING/U-box"/>
    <property type="match status" value="1"/>
</dbReference>
<evidence type="ECO:0000256" key="3">
    <source>
        <dbReference type="ARBA" id="ARBA00022723"/>
    </source>
</evidence>
<dbReference type="Pfam" id="PF13639">
    <property type="entry name" value="zf-RING_2"/>
    <property type="match status" value="1"/>
</dbReference>
<dbReference type="EMBL" id="PNBA02000015">
    <property type="protein sequence ID" value="KAG6398229.1"/>
    <property type="molecule type" value="Genomic_DNA"/>
</dbReference>
<evidence type="ECO:0000256" key="4">
    <source>
        <dbReference type="ARBA" id="ARBA00022771"/>
    </source>
</evidence>
<comment type="catalytic activity">
    <reaction evidence="1">
        <text>S-ubiquitinyl-[E2 ubiquitin-conjugating enzyme]-L-cysteine + [acceptor protein]-L-lysine = [E2 ubiquitin-conjugating enzyme]-L-cysteine + N(6)-ubiquitinyl-[acceptor protein]-L-lysine.</text>
        <dbReference type="EC" id="2.3.2.27"/>
    </reaction>
</comment>
<dbReference type="Proteomes" id="UP000298416">
    <property type="component" value="Unassembled WGS sequence"/>
</dbReference>
<evidence type="ECO:0000256" key="1">
    <source>
        <dbReference type="ARBA" id="ARBA00000900"/>
    </source>
</evidence>
<dbReference type="PROSITE" id="PS50089">
    <property type="entry name" value="ZF_RING_2"/>
    <property type="match status" value="1"/>
</dbReference>
<gene>
    <name evidence="8" type="ORF">SASPL_139684</name>
</gene>
<evidence type="ECO:0000259" key="7">
    <source>
        <dbReference type="PROSITE" id="PS50089"/>
    </source>
</evidence>
<name>A0A8X8WQJ1_SALSN</name>
<reference evidence="8" key="1">
    <citation type="submission" date="2018-01" db="EMBL/GenBank/DDBJ databases">
        <authorList>
            <person name="Mao J.F."/>
        </authorList>
    </citation>
    <scope>NUCLEOTIDE SEQUENCE</scope>
    <source>
        <strain evidence="8">Huo1</strain>
        <tissue evidence="8">Leaf</tissue>
    </source>
</reference>
<organism evidence="8">
    <name type="scientific">Salvia splendens</name>
    <name type="common">Scarlet sage</name>
    <dbReference type="NCBI Taxonomy" id="180675"/>
    <lineage>
        <taxon>Eukaryota</taxon>
        <taxon>Viridiplantae</taxon>
        <taxon>Streptophyta</taxon>
        <taxon>Embryophyta</taxon>
        <taxon>Tracheophyta</taxon>
        <taxon>Spermatophyta</taxon>
        <taxon>Magnoliopsida</taxon>
        <taxon>eudicotyledons</taxon>
        <taxon>Gunneridae</taxon>
        <taxon>Pentapetalae</taxon>
        <taxon>asterids</taxon>
        <taxon>lamiids</taxon>
        <taxon>Lamiales</taxon>
        <taxon>Lamiaceae</taxon>
        <taxon>Nepetoideae</taxon>
        <taxon>Mentheae</taxon>
        <taxon>Salviinae</taxon>
        <taxon>Salvia</taxon>
        <taxon>Salvia subgen. Calosphace</taxon>
        <taxon>core Calosphace</taxon>
    </lineage>
</organism>
<dbReference type="GO" id="GO:0016567">
    <property type="term" value="P:protein ubiquitination"/>
    <property type="evidence" value="ECO:0007669"/>
    <property type="project" value="TreeGrafter"/>
</dbReference>
<dbReference type="SMART" id="SM00184">
    <property type="entry name" value="RING"/>
    <property type="match status" value="1"/>
</dbReference>
<dbReference type="GO" id="GO:0008270">
    <property type="term" value="F:zinc ion binding"/>
    <property type="evidence" value="ECO:0007669"/>
    <property type="project" value="UniProtKB-KW"/>
</dbReference>
<evidence type="ECO:0000313" key="8">
    <source>
        <dbReference type="EMBL" id="KAG6398229.1"/>
    </source>
</evidence>
<keyword evidence="5" id="KW-0862">Zinc</keyword>
<dbReference type="SMART" id="SM00744">
    <property type="entry name" value="RINGv"/>
    <property type="match status" value="1"/>
</dbReference>
<dbReference type="GO" id="GO:0061630">
    <property type="term" value="F:ubiquitin protein ligase activity"/>
    <property type="evidence" value="ECO:0007669"/>
    <property type="project" value="UniProtKB-EC"/>
</dbReference>